<name>A0A915EAA0_9BILA</name>
<organism evidence="1 2">
    <name type="scientific">Ditylenchus dipsaci</name>
    <dbReference type="NCBI Taxonomy" id="166011"/>
    <lineage>
        <taxon>Eukaryota</taxon>
        <taxon>Metazoa</taxon>
        <taxon>Ecdysozoa</taxon>
        <taxon>Nematoda</taxon>
        <taxon>Chromadorea</taxon>
        <taxon>Rhabditida</taxon>
        <taxon>Tylenchina</taxon>
        <taxon>Tylenchomorpha</taxon>
        <taxon>Sphaerularioidea</taxon>
        <taxon>Anguinidae</taxon>
        <taxon>Anguininae</taxon>
        <taxon>Ditylenchus</taxon>
    </lineage>
</organism>
<accession>A0A915EAA0</accession>
<sequence length="103" mass="11101">MEYSCTESNDPWRDMSMLQASWVPESAYTRRSLYWGSDRNGSGEMSSVCGVSVNSRDLVTEMTCVTRLCVSAGGSFSSLGGGYGVEVLLVYNVSSNRVAYAGA</sequence>
<dbReference type="AlphaFoldDB" id="A0A915EAA0"/>
<dbReference type="Proteomes" id="UP000887574">
    <property type="component" value="Unplaced"/>
</dbReference>
<protein>
    <submittedName>
        <fullName evidence="2">Uncharacterized protein</fullName>
    </submittedName>
</protein>
<proteinExistence type="predicted"/>
<evidence type="ECO:0000313" key="1">
    <source>
        <dbReference type="Proteomes" id="UP000887574"/>
    </source>
</evidence>
<evidence type="ECO:0000313" key="2">
    <source>
        <dbReference type="WBParaSite" id="jg4532"/>
    </source>
</evidence>
<dbReference type="WBParaSite" id="jg4532">
    <property type="protein sequence ID" value="jg4532"/>
    <property type="gene ID" value="jg4532"/>
</dbReference>
<keyword evidence="1" id="KW-1185">Reference proteome</keyword>
<reference evidence="2" key="1">
    <citation type="submission" date="2022-11" db="UniProtKB">
        <authorList>
            <consortium name="WormBaseParasite"/>
        </authorList>
    </citation>
    <scope>IDENTIFICATION</scope>
</reference>